<dbReference type="AlphaFoldDB" id="A0A1E3U9U6"/>
<feature type="region of interest" description="Disordered" evidence="1">
    <location>
        <begin position="66"/>
        <end position="90"/>
    </location>
</feature>
<name>A0A1E3U9U6_9FIRM</name>
<keyword evidence="5" id="KW-1185">Reference proteome</keyword>
<reference evidence="3 5" key="1">
    <citation type="submission" date="2016-08" db="EMBL/GenBank/DDBJ databases">
        <title>Characterization of Isolates of Eisenbergiella tayi Derived from Blood Cultures, Using Whole Genome Sequencing.</title>
        <authorList>
            <person name="Bernier A.-M."/>
            <person name="Burdz T."/>
            <person name="Wiebe D."/>
            <person name="Bernard K."/>
        </authorList>
    </citation>
    <scope>NUCLEOTIDE SEQUENCE [LARGE SCALE GENOMIC DNA]</scope>
    <source>
        <strain evidence="3 5">NML120146</strain>
    </source>
</reference>
<evidence type="ECO:0000313" key="4">
    <source>
        <dbReference type="Proteomes" id="UP000094271"/>
    </source>
</evidence>
<evidence type="ECO:0000313" key="5">
    <source>
        <dbReference type="Proteomes" id="UP000094869"/>
    </source>
</evidence>
<evidence type="ECO:0000313" key="3">
    <source>
        <dbReference type="EMBL" id="ODR60985.1"/>
    </source>
</evidence>
<protein>
    <submittedName>
        <fullName evidence="2">Uncharacterized protein</fullName>
    </submittedName>
</protein>
<organism evidence="2 4">
    <name type="scientific">Eisenbergiella tayi</name>
    <dbReference type="NCBI Taxonomy" id="1432052"/>
    <lineage>
        <taxon>Bacteria</taxon>
        <taxon>Bacillati</taxon>
        <taxon>Bacillota</taxon>
        <taxon>Clostridia</taxon>
        <taxon>Lachnospirales</taxon>
        <taxon>Lachnospiraceae</taxon>
        <taxon>Eisenbergiella</taxon>
    </lineage>
</organism>
<accession>A0A1E3U9U6</accession>
<comment type="caution">
    <text evidence="2">The sequence shown here is derived from an EMBL/GenBank/DDBJ whole genome shotgun (WGS) entry which is preliminary data.</text>
</comment>
<reference evidence="2 4" key="2">
    <citation type="submission" date="2016-08" db="EMBL/GenBank/DDBJ databases">
        <authorList>
            <person name="Seilhamer J.J."/>
        </authorList>
    </citation>
    <scope>NUCLEOTIDE SEQUENCE [LARGE SCALE GENOMIC DNA]</scope>
    <source>
        <strain evidence="2 4">NML150140-1</strain>
    </source>
</reference>
<evidence type="ECO:0000256" key="1">
    <source>
        <dbReference type="SAM" id="MobiDB-lite"/>
    </source>
</evidence>
<gene>
    <name evidence="2" type="ORF">BEI59_28135</name>
    <name evidence="3" type="ORF">BEI63_02480</name>
</gene>
<dbReference type="EMBL" id="MEHA01000029">
    <property type="protein sequence ID" value="ODR44659.1"/>
    <property type="molecule type" value="Genomic_DNA"/>
</dbReference>
<dbReference type="Proteomes" id="UP000094869">
    <property type="component" value="Unassembled WGS sequence"/>
</dbReference>
<proteinExistence type="predicted"/>
<dbReference type="Proteomes" id="UP000094271">
    <property type="component" value="Unassembled WGS sequence"/>
</dbReference>
<dbReference type="EMBL" id="MEHD01000008">
    <property type="protein sequence ID" value="ODR60985.1"/>
    <property type="molecule type" value="Genomic_DNA"/>
</dbReference>
<sequence>MLPARWYRVCRPAWNPLPARRRPRPCRGPYRGRFRSDNHATVLRLHNTQPKDRRAYNAPYRIPCKAVAGGGQEGDSKPGGRRGTSGRGAWEDMWNLNNNLFKRGRL</sequence>
<evidence type="ECO:0000313" key="2">
    <source>
        <dbReference type="EMBL" id="ODR44659.1"/>
    </source>
</evidence>